<dbReference type="InterPro" id="IPR009267">
    <property type="entry name" value="NTP_transf_6"/>
</dbReference>
<dbReference type="Proteomes" id="UP000193391">
    <property type="component" value="Unassembled WGS sequence"/>
</dbReference>
<dbReference type="Pfam" id="PF06042">
    <property type="entry name" value="NTP_transf_6"/>
    <property type="match status" value="1"/>
</dbReference>
<dbReference type="STRING" id="1293891.TMES_00235"/>
<dbReference type="PANTHER" id="PTHR39166">
    <property type="entry name" value="BLL1166 PROTEIN"/>
    <property type="match status" value="1"/>
</dbReference>
<gene>
    <name evidence="1" type="ORF">TMES_00235</name>
</gene>
<evidence type="ECO:0000313" key="1">
    <source>
        <dbReference type="EMBL" id="OSQ40901.1"/>
    </source>
</evidence>
<dbReference type="AlphaFoldDB" id="A0A1Y2L5F1"/>
<evidence type="ECO:0000313" key="2">
    <source>
        <dbReference type="Proteomes" id="UP000193391"/>
    </source>
</evidence>
<dbReference type="PANTHER" id="PTHR39166:SF1">
    <property type="entry name" value="BLL1166 PROTEIN"/>
    <property type="match status" value="1"/>
</dbReference>
<accession>A0A1Y2L5F1</accession>
<dbReference type="EMBL" id="JFKA01000001">
    <property type="protein sequence ID" value="OSQ40901.1"/>
    <property type="molecule type" value="Genomic_DNA"/>
</dbReference>
<proteinExistence type="predicted"/>
<sequence length="182" mass="20390">MVRQNPNNDVILNRMATVGLADWWLTAGCLAQTVWNLQAGFAMDAHIADYDLFYFDADTSFEAEDRVIAQTADLFADLPVRVEIRNHARVPIWYEAKYGFPYGPVSCAADGIARFAYQTTAIGIAQQPDGDCYVHAPFGLENVMAGRVVPNPVLPVGDVYRQKTGRWGKIWPQLSIQPWPDR</sequence>
<name>A0A1Y2L5F1_9PROT</name>
<keyword evidence="2" id="KW-1185">Reference proteome</keyword>
<evidence type="ECO:0008006" key="3">
    <source>
        <dbReference type="Google" id="ProtNLM"/>
    </source>
</evidence>
<reference evidence="1 2" key="1">
    <citation type="submission" date="2014-03" db="EMBL/GenBank/DDBJ databases">
        <title>The draft genome sequence of Thalassospira mesophila JCM 18969.</title>
        <authorList>
            <person name="Lai Q."/>
            <person name="Shao Z."/>
        </authorList>
    </citation>
    <scope>NUCLEOTIDE SEQUENCE [LARGE SCALE GENOMIC DNA]</scope>
    <source>
        <strain evidence="1 2">JCM 18969</strain>
    </source>
</reference>
<organism evidence="1 2">
    <name type="scientific">Thalassospira mesophila</name>
    <dbReference type="NCBI Taxonomy" id="1293891"/>
    <lineage>
        <taxon>Bacteria</taxon>
        <taxon>Pseudomonadati</taxon>
        <taxon>Pseudomonadota</taxon>
        <taxon>Alphaproteobacteria</taxon>
        <taxon>Rhodospirillales</taxon>
        <taxon>Thalassospiraceae</taxon>
        <taxon>Thalassospira</taxon>
    </lineage>
</organism>
<protein>
    <recommendedName>
        <fullName evidence="3">Nucleotidyltransferase family protein</fullName>
    </recommendedName>
</protein>
<comment type="caution">
    <text evidence="1">The sequence shown here is derived from an EMBL/GenBank/DDBJ whole genome shotgun (WGS) entry which is preliminary data.</text>
</comment>